<protein>
    <recommendedName>
        <fullName evidence="2">AMP-dependent synthetase/ligase domain-containing protein</fullName>
    </recommendedName>
</protein>
<organism evidence="3 4">
    <name type="scientific">Streptomyces lomondensis</name>
    <dbReference type="NCBI Taxonomy" id="68229"/>
    <lineage>
        <taxon>Bacteria</taxon>
        <taxon>Bacillati</taxon>
        <taxon>Actinomycetota</taxon>
        <taxon>Actinomycetes</taxon>
        <taxon>Kitasatosporales</taxon>
        <taxon>Streptomycetaceae</taxon>
        <taxon>Streptomyces</taxon>
    </lineage>
</organism>
<proteinExistence type="predicted"/>
<gene>
    <name evidence="3" type="ORF">GCM10010383_69830</name>
</gene>
<dbReference type="SUPFAM" id="SSF56801">
    <property type="entry name" value="Acetyl-CoA synthetase-like"/>
    <property type="match status" value="1"/>
</dbReference>
<comment type="caution">
    <text evidence="3">The sequence shown here is derived from an EMBL/GenBank/DDBJ whole genome shotgun (WGS) entry which is preliminary data.</text>
</comment>
<evidence type="ECO:0000313" key="4">
    <source>
        <dbReference type="Proteomes" id="UP000617743"/>
    </source>
</evidence>
<evidence type="ECO:0000259" key="2">
    <source>
        <dbReference type="Pfam" id="PF00501"/>
    </source>
</evidence>
<dbReference type="EMBL" id="BMWC01000014">
    <property type="protein sequence ID" value="GGX29241.1"/>
    <property type="molecule type" value="Genomic_DNA"/>
</dbReference>
<evidence type="ECO:0000256" key="1">
    <source>
        <dbReference type="SAM" id="MobiDB-lite"/>
    </source>
</evidence>
<name>A0ABQ2XS03_9ACTN</name>
<reference evidence="4" key="1">
    <citation type="journal article" date="2019" name="Int. J. Syst. Evol. Microbiol.">
        <title>The Global Catalogue of Microorganisms (GCM) 10K type strain sequencing project: providing services to taxonomists for standard genome sequencing and annotation.</title>
        <authorList>
            <consortium name="The Broad Institute Genomics Platform"/>
            <consortium name="The Broad Institute Genome Sequencing Center for Infectious Disease"/>
            <person name="Wu L."/>
            <person name="Ma J."/>
        </authorList>
    </citation>
    <scope>NUCLEOTIDE SEQUENCE [LARGE SCALE GENOMIC DNA]</scope>
    <source>
        <strain evidence="4">JCM 4866</strain>
    </source>
</reference>
<feature type="region of interest" description="Disordered" evidence="1">
    <location>
        <begin position="412"/>
        <end position="470"/>
    </location>
</feature>
<dbReference type="Pfam" id="PF00501">
    <property type="entry name" value="AMP-binding"/>
    <property type="match status" value="1"/>
</dbReference>
<sequence>MTHAVESVLGIMAILKSGAAYVPLDPAHPPERLAFMDADARCGLASAQSWTADLLDGTGLPVLLCDDAPDEEPGDAPTTRDGTPPAPPAVGPADVAYVLYTSGSTGDPEGVVVEHGGVVNRLLWDQKAFPTRPGGRILHHTSLGFDISVWEILAPLAAGACLVLAPPADLRDPLSLLRLVENESVTAVGLTPSLLRALLDAGLDDQAGRSLRYVFCGGEPLPTELACRTADATGAEVFNFYGPTEATVDATFWRCSPDERTPVTPIGRPIGNCTVQVLDPQGAPAGIGTPGELLVGGPGLARGYTDGVATDRAFIIVTDGGTARRMYRTGDLVAWRDDGGQGCSPGTSRVGVRAMDRIRPPAHHPLSVDRPRQRTPPPEEDVDATGSRPTAADRWTWLVITAHAQLGLTRPIAEDLRQPRPSAPGVQELRPARAWPQPVHPNETILERDQARPQSRGPGPIGRAGQNKAP</sequence>
<dbReference type="InterPro" id="IPR000873">
    <property type="entry name" value="AMP-dep_synth/lig_dom"/>
</dbReference>
<keyword evidence="4" id="KW-1185">Reference proteome</keyword>
<dbReference type="Gene3D" id="3.40.50.12780">
    <property type="entry name" value="N-terminal domain of ligase-like"/>
    <property type="match status" value="1"/>
</dbReference>
<accession>A0ABQ2XS03</accession>
<evidence type="ECO:0000313" key="3">
    <source>
        <dbReference type="EMBL" id="GGX29241.1"/>
    </source>
</evidence>
<feature type="domain" description="AMP-dependent synthetase/ligase" evidence="2">
    <location>
        <begin position="5"/>
        <end position="304"/>
    </location>
</feature>
<feature type="region of interest" description="Disordered" evidence="1">
    <location>
        <begin position="66"/>
        <end position="88"/>
    </location>
</feature>
<dbReference type="PANTHER" id="PTHR45527">
    <property type="entry name" value="NONRIBOSOMAL PEPTIDE SYNTHETASE"/>
    <property type="match status" value="1"/>
</dbReference>
<dbReference type="InterPro" id="IPR042099">
    <property type="entry name" value="ANL_N_sf"/>
</dbReference>
<dbReference type="PANTHER" id="PTHR45527:SF1">
    <property type="entry name" value="FATTY ACID SYNTHASE"/>
    <property type="match status" value="1"/>
</dbReference>
<dbReference type="Proteomes" id="UP000617743">
    <property type="component" value="Unassembled WGS sequence"/>
</dbReference>
<feature type="region of interest" description="Disordered" evidence="1">
    <location>
        <begin position="354"/>
        <end position="389"/>
    </location>
</feature>